<evidence type="ECO:0000313" key="1">
    <source>
        <dbReference type="EMBL" id="WFP91111.1"/>
    </source>
</evidence>
<name>A0ABY8HG55_ENSAD</name>
<keyword evidence="2" id="KW-1185">Reference proteome</keyword>
<protein>
    <submittedName>
        <fullName evidence="1">Uncharacterized protein</fullName>
    </submittedName>
</protein>
<evidence type="ECO:0000313" key="2">
    <source>
        <dbReference type="Proteomes" id="UP001214094"/>
    </source>
</evidence>
<gene>
    <name evidence="1" type="ORF">P4B07_01640</name>
</gene>
<organism evidence="1 2">
    <name type="scientific">Ensifer adhaerens</name>
    <name type="common">Sinorhizobium morelense</name>
    <dbReference type="NCBI Taxonomy" id="106592"/>
    <lineage>
        <taxon>Bacteria</taxon>
        <taxon>Pseudomonadati</taxon>
        <taxon>Pseudomonadota</taxon>
        <taxon>Alphaproteobacteria</taxon>
        <taxon>Hyphomicrobiales</taxon>
        <taxon>Rhizobiaceae</taxon>
        <taxon>Sinorhizobium/Ensifer group</taxon>
        <taxon>Ensifer</taxon>
    </lineage>
</organism>
<accession>A0ABY8HG55</accession>
<dbReference type="EMBL" id="CP121308">
    <property type="protein sequence ID" value="WFP91111.1"/>
    <property type="molecule type" value="Genomic_DNA"/>
</dbReference>
<dbReference type="GeneID" id="29519685"/>
<dbReference type="RefSeq" id="WP_034800807.1">
    <property type="nucleotide sequence ID" value="NZ_CP015880.1"/>
</dbReference>
<sequence length="67" mass="7621">MEMMAMVYIADMALKTRRWDEDFDPKPPALLRRTFTTLAAAVTKRRKSSLYADKKSTAKPCGHAVQC</sequence>
<dbReference type="Proteomes" id="UP001214094">
    <property type="component" value="Chromosome"/>
</dbReference>
<reference evidence="1 2" key="1">
    <citation type="submission" date="2023-03" db="EMBL/GenBank/DDBJ databases">
        <title>Comparative genome and transcriptome analysis combination mining strategies for increasing vitamin B12 production of Ensifer adhaerens strain.</title>
        <authorList>
            <person name="Yongheng L."/>
        </authorList>
    </citation>
    <scope>NUCLEOTIDE SEQUENCE [LARGE SCALE GENOMIC DNA]</scope>
    <source>
        <strain evidence="1 2">Casida A-T305</strain>
    </source>
</reference>
<proteinExistence type="predicted"/>